<sequence>MTDQAEIINYIKKNSIDIKSNTFTINEIHETKTETVALPQQTQSKNINRCQLSDCNKKLSLTETLGKCKCGNIYCSSHKHSTHHKCTYDYKKDNNHNIYKAEPSKLNRI</sequence>
<dbReference type="InterPro" id="IPR035896">
    <property type="entry name" value="AN1-like_Znf"/>
</dbReference>
<dbReference type="InterPro" id="IPR000058">
    <property type="entry name" value="Znf_AN1"/>
</dbReference>
<dbReference type="Gene3D" id="4.10.1110.10">
    <property type="entry name" value="AN1-like Zinc finger"/>
    <property type="match status" value="1"/>
</dbReference>
<gene>
    <name evidence="5" type="ORF">Klosneuvirus_1_242</name>
</gene>
<dbReference type="GO" id="GO:0008270">
    <property type="term" value="F:zinc ion binding"/>
    <property type="evidence" value="ECO:0007669"/>
    <property type="project" value="UniProtKB-KW"/>
</dbReference>
<name>A0A1V0SI40_9VIRU</name>
<keyword evidence="2" id="KW-0863">Zinc-finger</keyword>
<keyword evidence="1" id="KW-0479">Metal-binding</keyword>
<reference evidence="5" key="1">
    <citation type="journal article" date="2017" name="Science">
        <title>Giant viruses with an expanded complement of translation system components.</title>
        <authorList>
            <person name="Schulz F."/>
            <person name="Yutin N."/>
            <person name="Ivanova N.N."/>
            <person name="Ortega D.R."/>
            <person name="Lee T.K."/>
            <person name="Vierheilig J."/>
            <person name="Daims H."/>
            <person name="Horn M."/>
            <person name="Wagner M."/>
            <person name="Jensen G.J."/>
            <person name="Kyrpides N.C."/>
            <person name="Koonin E.V."/>
            <person name="Woyke T."/>
        </authorList>
    </citation>
    <scope>NUCLEOTIDE SEQUENCE</scope>
    <source>
        <strain evidence="5">KNV1</strain>
    </source>
</reference>
<evidence type="ECO:0000259" key="4">
    <source>
        <dbReference type="PROSITE" id="PS51039"/>
    </source>
</evidence>
<accession>A0A1V0SI40</accession>
<dbReference type="PANTHER" id="PTHR10634">
    <property type="entry name" value="AN1-TYPE ZINC FINGER PROTEIN"/>
    <property type="match status" value="1"/>
</dbReference>
<evidence type="ECO:0000256" key="2">
    <source>
        <dbReference type="ARBA" id="ARBA00022771"/>
    </source>
</evidence>
<evidence type="ECO:0000256" key="1">
    <source>
        <dbReference type="ARBA" id="ARBA00022723"/>
    </source>
</evidence>
<organism evidence="5">
    <name type="scientific">Klosneuvirus KNV1</name>
    <dbReference type="NCBI Taxonomy" id="1977640"/>
    <lineage>
        <taxon>Viruses</taxon>
        <taxon>Varidnaviria</taxon>
        <taxon>Bamfordvirae</taxon>
        <taxon>Nucleocytoviricota</taxon>
        <taxon>Megaviricetes</taxon>
        <taxon>Imitervirales</taxon>
        <taxon>Mimiviridae</taxon>
        <taxon>Klosneuvirinae</taxon>
        <taxon>Klosneuvirus</taxon>
    </lineage>
</organism>
<evidence type="ECO:0000256" key="3">
    <source>
        <dbReference type="ARBA" id="ARBA00022833"/>
    </source>
</evidence>
<dbReference type="PROSITE" id="PS51039">
    <property type="entry name" value="ZF_AN1"/>
    <property type="match status" value="1"/>
</dbReference>
<dbReference type="SMART" id="SM00154">
    <property type="entry name" value="ZnF_AN1"/>
    <property type="match status" value="1"/>
</dbReference>
<proteinExistence type="predicted"/>
<keyword evidence="3" id="KW-0862">Zinc</keyword>
<feature type="domain" description="AN1-type" evidence="4">
    <location>
        <begin position="44"/>
        <end position="94"/>
    </location>
</feature>
<dbReference type="Pfam" id="PF01428">
    <property type="entry name" value="zf-AN1"/>
    <property type="match status" value="1"/>
</dbReference>
<dbReference type="EMBL" id="KY684108">
    <property type="protein sequence ID" value="ARF11385.1"/>
    <property type="molecule type" value="Genomic_DNA"/>
</dbReference>
<protein>
    <submittedName>
        <fullName evidence="5">AN1-type zinc finger protein</fullName>
    </submittedName>
</protein>
<dbReference type="InterPro" id="IPR050652">
    <property type="entry name" value="AN1_A20_ZnFinger"/>
</dbReference>
<evidence type="ECO:0000313" key="5">
    <source>
        <dbReference type="EMBL" id="ARF11385.1"/>
    </source>
</evidence>
<dbReference type="SUPFAM" id="SSF118310">
    <property type="entry name" value="AN1-like Zinc finger"/>
    <property type="match status" value="1"/>
</dbReference>